<evidence type="ECO:0000256" key="1">
    <source>
        <dbReference type="ARBA" id="ARBA00022737"/>
    </source>
</evidence>
<dbReference type="AlphaFoldDB" id="A0A0C2Y2F9"/>
<evidence type="ECO:0000313" key="4">
    <source>
        <dbReference type="Proteomes" id="UP000053424"/>
    </source>
</evidence>
<evidence type="ECO:0000313" key="3">
    <source>
        <dbReference type="EMBL" id="KIM44028.1"/>
    </source>
</evidence>
<dbReference type="Proteomes" id="UP000053424">
    <property type="component" value="Unassembled WGS sequence"/>
</dbReference>
<reference evidence="3 4" key="1">
    <citation type="submission" date="2014-04" db="EMBL/GenBank/DDBJ databases">
        <authorList>
            <consortium name="DOE Joint Genome Institute"/>
            <person name="Kuo A."/>
            <person name="Gay G."/>
            <person name="Dore J."/>
            <person name="Kohler A."/>
            <person name="Nagy L.G."/>
            <person name="Floudas D."/>
            <person name="Copeland A."/>
            <person name="Barry K.W."/>
            <person name="Cichocki N."/>
            <person name="Veneault-Fourrey C."/>
            <person name="LaButti K."/>
            <person name="Lindquist E.A."/>
            <person name="Lipzen A."/>
            <person name="Lundell T."/>
            <person name="Morin E."/>
            <person name="Murat C."/>
            <person name="Sun H."/>
            <person name="Tunlid A."/>
            <person name="Henrissat B."/>
            <person name="Grigoriev I.V."/>
            <person name="Hibbett D.S."/>
            <person name="Martin F."/>
            <person name="Nordberg H.P."/>
            <person name="Cantor M.N."/>
            <person name="Hua S.X."/>
        </authorList>
    </citation>
    <scope>NUCLEOTIDE SEQUENCE [LARGE SCALE GENOMIC DNA]</scope>
    <source>
        <strain evidence="4">h7</strain>
    </source>
</reference>
<keyword evidence="4" id="KW-1185">Reference proteome</keyword>
<evidence type="ECO:0000259" key="2">
    <source>
        <dbReference type="Pfam" id="PF24883"/>
    </source>
</evidence>
<feature type="domain" description="Nephrocystin 3-like N-terminal" evidence="2">
    <location>
        <begin position="28"/>
        <end position="187"/>
    </location>
</feature>
<protein>
    <recommendedName>
        <fullName evidence="2">Nephrocystin 3-like N-terminal domain-containing protein</fullName>
    </recommendedName>
</protein>
<dbReference type="Gene3D" id="3.40.50.300">
    <property type="entry name" value="P-loop containing nucleotide triphosphate hydrolases"/>
    <property type="match status" value="1"/>
</dbReference>
<name>A0A0C2Y2F9_HEBCY</name>
<dbReference type="SUPFAM" id="SSF52540">
    <property type="entry name" value="P-loop containing nucleoside triphosphate hydrolases"/>
    <property type="match status" value="1"/>
</dbReference>
<dbReference type="STRING" id="686832.A0A0C2Y2F9"/>
<dbReference type="OrthoDB" id="5967843at2759"/>
<dbReference type="InterPro" id="IPR027417">
    <property type="entry name" value="P-loop_NTPase"/>
</dbReference>
<accession>A0A0C2Y2F9</accession>
<reference evidence="4" key="2">
    <citation type="submission" date="2015-01" db="EMBL/GenBank/DDBJ databases">
        <title>Evolutionary Origins and Diversification of the Mycorrhizal Mutualists.</title>
        <authorList>
            <consortium name="DOE Joint Genome Institute"/>
            <consortium name="Mycorrhizal Genomics Consortium"/>
            <person name="Kohler A."/>
            <person name="Kuo A."/>
            <person name="Nagy L.G."/>
            <person name="Floudas D."/>
            <person name="Copeland A."/>
            <person name="Barry K.W."/>
            <person name="Cichocki N."/>
            <person name="Veneault-Fourrey C."/>
            <person name="LaButti K."/>
            <person name="Lindquist E.A."/>
            <person name="Lipzen A."/>
            <person name="Lundell T."/>
            <person name="Morin E."/>
            <person name="Murat C."/>
            <person name="Riley R."/>
            <person name="Ohm R."/>
            <person name="Sun H."/>
            <person name="Tunlid A."/>
            <person name="Henrissat B."/>
            <person name="Grigoriev I.V."/>
            <person name="Hibbett D.S."/>
            <person name="Martin F."/>
        </authorList>
    </citation>
    <scope>NUCLEOTIDE SEQUENCE [LARGE SCALE GENOMIC DNA]</scope>
    <source>
        <strain evidence="4">h7</strain>
    </source>
</reference>
<gene>
    <name evidence="3" type="ORF">M413DRAFT_68277</name>
</gene>
<dbReference type="Pfam" id="PF24883">
    <property type="entry name" value="NPHP3_N"/>
    <property type="match status" value="1"/>
</dbReference>
<dbReference type="EMBL" id="KN831774">
    <property type="protein sequence ID" value="KIM44028.1"/>
    <property type="molecule type" value="Genomic_DNA"/>
</dbReference>
<keyword evidence="1" id="KW-0677">Repeat</keyword>
<proteinExistence type="predicted"/>
<feature type="non-terminal residue" evidence="3">
    <location>
        <position position="1"/>
    </location>
</feature>
<dbReference type="HOGENOM" id="CLU_000288_6_10_1"/>
<sequence>LGAFHNSAERFDPPKCYPKTREAIIAKIKAWVEERVENGERLVLWMYGPAGAGKSAIAQSIAELCEALLAASFFFSRPAEGRSDSSRLIATIIWQLIMTIPEMRDTVLSSLERDPTILSRTQATQMKVLLVDPLNRIPKETLRQHPCLVIIDGLDCLPTESQNDVLKLLSTFLPQLNTPLYFFVASRPCSNIRNALDLFRPLIDTLPLEDDYQSIEDIRHFFTSSFEEMRNEHPHLPRSWPQMVDIEYLVRKSSGHFIYASTVIRYVTQGRHGHENRLQTFLPVQSHNNSVTPFTMLDALYLSIFQSLRECAVEKVLQVLCALICLEEYHGLTC</sequence>
<dbReference type="InterPro" id="IPR056884">
    <property type="entry name" value="NPHP3-like_N"/>
</dbReference>
<organism evidence="3 4">
    <name type="scientific">Hebeloma cylindrosporum</name>
    <dbReference type="NCBI Taxonomy" id="76867"/>
    <lineage>
        <taxon>Eukaryota</taxon>
        <taxon>Fungi</taxon>
        <taxon>Dikarya</taxon>
        <taxon>Basidiomycota</taxon>
        <taxon>Agaricomycotina</taxon>
        <taxon>Agaricomycetes</taxon>
        <taxon>Agaricomycetidae</taxon>
        <taxon>Agaricales</taxon>
        <taxon>Agaricineae</taxon>
        <taxon>Hymenogastraceae</taxon>
        <taxon>Hebeloma</taxon>
    </lineage>
</organism>
<dbReference type="PANTHER" id="PTHR10039">
    <property type="entry name" value="AMELOGENIN"/>
    <property type="match status" value="1"/>
</dbReference>